<protein>
    <submittedName>
        <fullName evidence="2">Uncharacterized protein</fullName>
    </submittedName>
</protein>
<feature type="region of interest" description="Disordered" evidence="1">
    <location>
        <begin position="197"/>
        <end position="233"/>
    </location>
</feature>
<organism evidence="2 3">
    <name type="scientific">Plantactinospora sonchi</name>
    <dbReference type="NCBI Taxonomy" id="1544735"/>
    <lineage>
        <taxon>Bacteria</taxon>
        <taxon>Bacillati</taxon>
        <taxon>Actinomycetota</taxon>
        <taxon>Actinomycetes</taxon>
        <taxon>Micromonosporales</taxon>
        <taxon>Micromonosporaceae</taxon>
        <taxon>Plantactinospora</taxon>
    </lineage>
</organism>
<proteinExistence type="predicted"/>
<evidence type="ECO:0000256" key="1">
    <source>
        <dbReference type="SAM" id="MobiDB-lite"/>
    </source>
</evidence>
<dbReference type="EMBL" id="JAZGQK010000020">
    <property type="protein sequence ID" value="MEE6261294.1"/>
    <property type="molecule type" value="Genomic_DNA"/>
</dbReference>
<evidence type="ECO:0000313" key="3">
    <source>
        <dbReference type="Proteomes" id="UP001332243"/>
    </source>
</evidence>
<dbReference type="RefSeq" id="WP_331216407.1">
    <property type="nucleotide sequence ID" value="NZ_JAZGQK010000020.1"/>
</dbReference>
<dbReference type="Proteomes" id="UP001332243">
    <property type="component" value="Unassembled WGS sequence"/>
</dbReference>
<accession>A0ABU7RYN1</accession>
<comment type="caution">
    <text evidence="2">The sequence shown here is derived from an EMBL/GenBank/DDBJ whole genome shotgun (WGS) entry which is preliminary data.</text>
</comment>
<name>A0ABU7RYN1_9ACTN</name>
<reference evidence="2 3" key="1">
    <citation type="submission" date="2024-01" db="EMBL/GenBank/DDBJ databases">
        <title>Genome insights into Plantactinospora sonchi sp. nov.</title>
        <authorList>
            <person name="Wang L."/>
        </authorList>
    </citation>
    <scope>NUCLEOTIDE SEQUENCE [LARGE SCALE GENOMIC DNA]</scope>
    <source>
        <strain evidence="2 3">NEAU-QY2</strain>
    </source>
</reference>
<gene>
    <name evidence="2" type="ORF">V1633_22690</name>
</gene>
<keyword evidence="3" id="KW-1185">Reference proteome</keyword>
<evidence type="ECO:0000313" key="2">
    <source>
        <dbReference type="EMBL" id="MEE6261294.1"/>
    </source>
</evidence>
<sequence length="233" mass="23222">MDALDHLAVPGADLLARVDTLLGTAGAPAGHPVWPLLRRLRVLPGDALDAVLACRPAPLVAAGAATRTAGRAYDDVRVALAEPVGWRGPAAEAYAAQRRALVTYLGDGPGSLAGRMAATAGYAEAVADWIGRTRAALARTLAEVLGSAEAVTVVTTPAAGQVPGTVAAAEIGVRVLATVAEAYDEVEALSGRWAAELAGPGQRPAVGSVSGADRDSGSDGDGDGPVGAGPVRV</sequence>